<dbReference type="STRING" id="571438.SAMN05192586_1172"/>
<proteinExistence type="inferred from homology"/>
<evidence type="ECO:0000256" key="5">
    <source>
        <dbReference type="RuleBase" id="RU363041"/>
    </source>
</evidence>
<dbReference type="PANTHER" id="PTHR43701">
    <property type="entry name" value="MEMBRANE TRANSPORTER PROTEIN MJ0441-RELATED"/>
    <property type="match status" value="1"/>
</dbReference>
<dbReference type="RefSeq" id="WP_092154682.1">
    <property type="nucleotide sequence ID" value="NZ_FNBX01000017.1"/>
</dbReference>
<evidence type="ECO:0000256" key="2">
    <source>
        <dbReference type="ARBA" id="ARBA00022692"/>
    </source>
</evidence>
<dbReference type="Pfam" id="PF01925">
    <property type="entry name" value="TauE"/>
    <property type="match status" value="1"/>
</dbReference>
<keyword evidence="7" id="KW-1185">Reference proteome</keyword>
<comment type="subcellular location">
    <subcellularLocation>
        <location evidence="5">Cell membrane</location>
        <topology evidence="5">Multi-pass membrane protein</topology>
    </subcellularLocation>
    <subcellularLocation>
        <location evidence="1">Membrane</location>
        <topology evidence="1">Multi-pass membrane protein</topology>
    </subcellularLocation>
</comment>
<dbReference type="OrthoDB" id="5457526at2"/>
<gene>
    <name evidence="6" type="ORF">SAMN05192586_1172</name>
</gene>
<keyword evidence="5" id="KW-1003">Cell membrane</keyword>
<feature type="transmembrane region" description="Helical" evidence="5">
    <location>
        <begin position="35"/>
        <end position="57"/>
    </location>
</feature>
<dbReference type="Proteomes" id="UP000199355">
    <property type="component" value="Unassembled WGS sequence"/>
</dbReference>
<dbReference type="InterPro" id="IPR051598">
    <property type="entry name" value="TSUP/Inactive_protease-like"/>
</dbReference>
<feature type="transmembrane region" description="Helical" evidence="5">
    <location>
        <begin position="95"/>
        <end position="115"/>
    </location>
</feature>
<feature type="transmembrane region" description="Helical" evidence="5">
    <location>
        <begin position="69"/>
        <end position="89"/>
    </location>
</feature>
<dbReference type="InterPro" id="IPR002781">
    <property type="entry name" value="TM_pro_TauE-like"/>
</dbReference>
<evidence type="ECO:0000313" key="7">
    <source>
        <dbReference type="Proteomes" id="UP000199355"/>
    </source>
</evidence>
<keyword evidence="4 5" id="KW-0472">Membrane</keyword>
<dbReference type="PANTHER" id="PTHR43701:SF2">
    <property type="entry name" value="MEMBRANE TRANSPORTER PROTEIN YJNA-RELATED"/>
    <property type="match status" value="1"/>
</dbReference>
<evidence type="ECO:0000256" key="1">
    <source>
        <dbReference type="ARBA" id="ARBA00004141"/>
    </source>
</evidence>
<reference evidence="7" key="1">
    <citation type="submission" date="2016-10" db="EMBL/GenBank/DDBJ databases">
        <authorList>
            <person name="Varghese N."/>
            <person name="Submissions S."/>
        </authorList>
    </citation>
    <scope>NUCLEOTIDE SEQUENCE [LARGE SCALE GENOMIC DNA]</scope>
    <source>
        <strain evidence="7">KHC7</strain>
    </source>
</reference>
<keyword evidence="3 5" id="KW-1133">Transmembrane helix</keyword>
<protein>
    <recommendedName>
        <fullName evidence="5">Probable membrane transporter protein</fullName>
    </recommendedName>
</protein>
<feature type="transmembrane region" description="Helical" evidence="5">
    <location>
        <begin position="173"/>
        <end position="196"/>
    </location>
</feature>
<dbReference type="AlphaFoldDB" id="A0A1G7PQK9"/>
<organism evidence="6 7">
    <name type="scientific">Desulfovibrio legallii</name>
    <dbReference type="NCBI Taxonomy" id="571438"/>
    <lineage>
        <taxon>Bacteria</taxon>
        <taxon>Pseudomonadati</taxon>
        <taxon>Thermodesulfobacteriota</taxon>
        <taxon>Desulfovibrionia</taxon>
        <taxon>Desulfovibrionales</taxon>
        <taxon>Desulfovibrionaceae</taxon>
        <taxon>Desulfovibrio</taxon>
    </lineage>
</organism>
<sequence>MAMIAAMLALGLLLGFVGAGGAGLMITVMTVGFDVPVHTALGTALASMVFTTLSGSVSHFREGNVRRRLGLALGLCGALGAFAGARVSATVPPAALTPITAAVMLLSALLIYLRVFHPDLPLLHHRCNLGRGARFWGLTACTGVGNGFLSGACGVGATPFIQLTLLIVFDVPLYQTVGTTMLVILPIAALGSLGFLSTGHLDPLLLAQVLAGQTVGAYIGAKGTRLAPPWLLKGAMVTLPALGGAILLLAR</sequence>
<feature type="transmembrane region" description="Helical" evidence="5">
    <location>
        <begin position="227"/>
        <end position="250"/>
    </location>
</feature>
<accession>A0A1G7PQK9</accession>
<dbReference type="EMBL" id="FNBX01000017">
    <property type="protein sequence ID" value="SDF88546.1"/>
    <property type="molecule type" value="Genomic_DNA"/>
</dbReference>
<evidence type="ECO:0000313" key="6">
    <source>
        <dbReference type="EMBL" id="SDF88546.1"/>
    </source>
</evidence>
<evidence type="ECO:0000256" key="4">
    <source>
        <dbReference type="ARBA" id="ARBA00023136"/>
    </source>
</evidence>
<name>A0A1G7PQK9_9BACT</name>
<feature type="transmembrane region" description="Helical" evidence="5">
    <location>
        <begin position="135"/>
        <end position="161"/>
    </location>
</feature>
<dbReference type="GO" id="GO:0005886">
    <property type="term" value="C:plasma membrane"/>
    <property type="evidence" value="ECO:0007669"/>
    <property type="project" value="UniProtKB-SubCell"/>
</dbReference>
<evidence type="ECO:0000256" key="3">
    <source>
        <dbReference type="ARBA" id="ARBA00022989"/>
    </source>
</evidence>
<keyword evidence="2 5" id="KW-0812">Transmembrane</keyword>
<feature type="transmembrane region" description="Helical" evidence="5">
    <location>
        <begin position="203"/>
        <end position="221"/>
    </location>
</feature>
<comment type="similarity">
    <text evidence="5">Belongs to the 4-toluene sulfonate uptake permease (TSUP) (TC 2.A.102) family.</text>
</comment>